<dbReference type="RefSeq" id="WP_109677670.1">
    <property type="nucleotide sequence ID" value="NZ_CP086615.1"/>
</dbReference>
<feature type="domain" description="AB hydrolase-1" evidence="1">
    <location>
        <begin position="61"/>
        <end position="300"/>
    </location>
</feature>
<proteinExistence type="predicted"/>
<evidence type="ECO:0000313" key="2">
    <source>
        <dbReference type="EMBL" id="PWG63959.1"/>
    </source>
</evidence>
<dbReference type="Pfam" id="PF00561">
    <property type="entry name" value="Abhydrolase_1"/>
    <property type="match status" value="1"/>
</dbReference>
<keyword evidence="3" id="KW-1185">Reference proteome</keyword>
<sequence length="313" mass="34578">MSLPVATAVAALALVGTHWVEAARESPPPPARPEWLPEGEHGYLLVDGLRLRYLRAGQGRPVLLLHTLRTQLELFREVVPSLAREFEVHAIDLPGHGHSSIPPGAYDPERFVRAVRAYLQARALENVVVAGESIGGAIGLTLAAEQQPQVARVVAINSYDYARGRGIHRGSALAAVLFNLARVPLLGPAVWRLRWQGLFARVMRGSVHDPQHLPADLVQALHEVGNRPGHYRAFLSLIRDFPAWEALREAYPRIRLPVTLVYGEHDWSREAERRACQGLIPDARLETVTAAGHLMSLERPEAVIEHVRTAGRS</sequence>
<dbReference type="EMBL" id="QFFI01000008">
    <property type="protein sequence ID" value="PWG63959.1"/>
    <property type="molecule type" value="Genomic_DNA"/>
</dbReference>
<dbReference type="Gene3D" id="3.40.50.1820">
    <property type="entry name" value="alpha/beta hydrolase"/>
    <property type="match status" value="1"/>
</dbReference>
<evidence type="ECO:0000259" key="1">
    <source>
        <dbReference type="Pfam" id="PF00561"/>
    </source>
</evidence>
<dbReference type="PANTHER" id="PTHR46438:SF11">
    <property type="entry name" value="LIPASE-RELATED"/>
    <property type="match status" value="1"/>
</dbReference>
<organism evidence="2 3">
    <name type="scientific">Sediminicurvatus halobius</name>
    <dbReference type="NCBI Taxonomy" id="2182432"/>
    <lineage>
        <taxon>Bacteria</taxon>
        <taxon>Pseudomonadati</taxon>
        <taxon>Pseudomonadota</taxon>
        <taxon>Gammaproteobacteria</taxon>
        <taxon>Chromatiales</taxon>
        <taxon>Ectothiorhodospiraceae</taxon>
        <taxon>Sediminicurvatus</taxon>
    </lineage>
</organism>
<dbReference type="Proteomes" id="UP000245474">
    <property type="component" value="Unassembled WGS sequence"/>
</dbReference>
<name>A0A2U2N4Q3_9GAMM</name>
<dbReference type="GO" id="GO:0016787">
    <property type="term" value="F:hydrolase activity"/>
    <property type="evidence" value="ECO:0007669"/>
    <property type="project" value="UniProtKB-KW"/>
</dbReference>
<dbReference type="InterPro" id="IPR029058">
    <property type="entry name" value="AB_hydrolase_fold"/>
</dbReference>
<protein>
    <submittedName>
        <fullName evidence="2">Alpha/beta hydrolase</fullName>
    </submittedName>
</protein>
<gene>
    <name evidence="2" type="ORF">DEM34_07130</name>
</gene>
<dbReference type="OrthoDB" id="9779853at2"/>
<dbReference type="InterPro" id="IPR000073">
    <property type="entry name" value="AB_hydrolase_1"/>
</dbReference>
<dbReference type="PANTHER" id="PTHR46438">
    <property type="entry name" value="ALPHA/BETA-HYDROLASES SUPERFAMILY PROTEIN"/>
    <property type="match status" value="1"/>
</dbReference>
<keyword evidence="2" id="KW-0378">Hydrolase</keyword>
<comment type="caution">
    <text evidence="2">The sequence shown here is derived from an EMBL/GenBank/DDBJ whole genome shotgun (WGS) entry which is preliminary data.</text>
</comment>
<accession>A0A2U2N4Q3</accession>
<dbReference type="SUPFAM" id="SSF53474">
    <property type="entry name" value="alpha/beta-Hydrolases"/>
    <property type="match status" value="1"/>
</dbReference>
<dbReference type="AlphaFoldDB" id="A0A2U2N4Q3"/>
<reference evidence="2 3" key="1">
    <citation type="submission" date="2018-05" db="EMBL/GenBank/DDBJ databases">
        <title>Spiribacter halobius sp. nov., a moderately halophilic bacterium isolated from marine solar saltern.</title>
        <authorList>
            <person name="Zheng W.-S."/>
            <person name="Lu D.-C."/>
            <person name="Du Z.-J."/>
        </authorList>
    </citation>
    <scope>NUCLEOTIDE SEQUENCE [LARGE SCALE GENOMIC DNA]</scope>
    <source>
        <strain evidence="2 3">E85</strain>
    </source>
</reference>
<evidence type="ECO:0000313" key="3">
    <source>
        <dbReference type="Proteomes" id="UP000245474"/>
    </source>
</evidence>